<dbReference type="EMBL" id="BNEE01000003">
    <property type="protein sequence ID" value="GHI83069.1"/>
    <property type="molecule type" value="Genomic_DNA"/>
</dbReference>
<proteinExistence type="predicted"/>
<dbReference type="RefSeq" id="WP_031142742.1">
    <property type="nucleotide sequence ID" value="NZ_BNEE01000003.1"/>
</dbReference>
<dbReference type="AlphaFoldDB" id="A0A919GT14"/>
<feature type="transmembrane region" description="Helical" evidence="1">
    <location>
        <begin position="38"/>
        <end position="66"/>
    </location>
</feature>
<keyword evidence="3" id="KW-1185">Reference proteome</keyword>
<feature type="transmembrane region" description="Helical" evidence="1">
    <location>
        <begin position="87"/>
        <end position="118"/>
    </location>
</feature>
<dbReference type="Proteomes" id="UP000600026">
    <property type="component" value="Unassembled WGS sequence"/>
</dbReference>
<gene>
    <name evidence="2" type="ORF">Sxan_04330</name>
</gene>
<evidence type="ECO:0000313" key="2">
    <source>
        <dbReference type="EMBL" id="GHI83069.1"/>
    </source>
</evidence>
<name>A0A919GT14_9ACTN</name>
<keyword evidence="1" id="KW-1133">Transmembrane helix</keyword>
<sequence length="220" mass="23579">MSTGRWLWACLQRYVLTVVPGWVAAALVLPVLGDDPFWGAFGAGLVAGLIAGTLLTLVTMFVLILLAGRRFEPPTGGPSRIRGGWLIVLPLLLLLPAGLLVPLQYLIVLGAQLVYLVWVLPCQDARDTADALRSLADPAVPAEQRARTARAVAGLQGRPVVEALVQTSADADPQVAEAGLETLCTIWRRDGVVGEDLLLKLDPQAQDRVRALGVKVRSPW</sequence>
<feature type="transmembrane region" description="Helical" evidence="1">
    <location>
        <begin position="12"/>
        <end position="32"/>
    </location>
</feature>
<protein>
    <submittedName>
        <fullName evidence="2">Uncharacterized protein</fullName>
    </submittedName>
</protein>
<accession>A0A919GT14</accession>
<dbReference type="OrthoDB" id="4174861at2"/>
<comment type="caution">
    <text evidence="2">The sequence shown here is derived from an EMBL/GenBank/DDBJ whole genome shotgun (WGS) entry which is preliminary data.</text>
</comment>
<organism evidence="2 3">
    <name type="scientific">Streptomyces xanthophaeus</name>
    <dbReference type="NCBI Taxonomy" id="67385"/>
    <lineage>
        <taxon>Bacteria</taxon>
        <taxon>Bacillati</taxon>
        <taxon>Actinomycetota</taxon>
        <taxon>Actinomycetes</taxon>
        <taxon>Kitasatosporales</taxon>
        <taxon>Streptomycetaceae</taxon>
        <taxon>Streptomyces</taxon>
    </lineage>
</organism>
<evidence type="ECO:0000256" key="1">
    <source>
        <dbReference type="SAM" id="Phobius"/>
    </source>
</evidence>
<evidence type="ECO:0000313" key="3">
    <source>
        <dbReference type="Proteomes" id="UP000600026"/>
    </source>
</evidence>
<reference evidence="2" key="1">
    <citation type="submission" date="2020-09" db="EMBL/GenBank/DDBJ databases">
        <title>Whole genome shotgun sequence of Streptomyces xanthophaeus NBRC 12829.</title>
        <authorList>
            <person name="Komaki H."/>
            <person name="Tamura T."/>
        </authorList>
    </citation>
    <scope>NUCLEOTIDE SEQUENCE</scope>
    <source>
        <strain evidence="2">NBRC 12829</strain>
    </source>
</reference>
<keyword evidence="1" id="KW-0812">Transmembrane</keyword>
<keyword evidence="1" id="KW-0472">Membrane</keyword>